<name>A0A1G2I8R3_9BACT</name>
<dbReference type="Gene3D" id="3.90.1640.10">
    <property type="entry name" value="inorganic pyrophosphatase (n-terminal core)"/>
    <property type="match status" value="1"/>
</dbReference>
<evidence type="ECO:0008006" key="3">
    <source>
        <dbReference type="Google" id="ProtNLM"/>
    </source>
</evidence>
<evidence type="ECO:0000313" key="2">
    <source>
        <dbReference type="Proteomes" id="UP000179214"/>
    </source>
</evidence>
<organism evidence="1 2">
    <name type="scientific">Candidatus Staskawiczbacteria bacterium RIFCSPHIGHO2_12_FULL_38_11</name>
    <dbReference type="NCBI Taxonomy" id="1802209"/>
    <lineage>
        <taxon>Bacteria</taxon>
        <taxon>Candidatus Staskawicziibacteriota</taxon>
    </lineage>
</organism>
<dbReference type="SUPFAM" id="SSF64182">
    <property type="entry name" value="DHH phosphoesterases"/>
    <property type="match status" value="1"/>
</dbReference>
<comment type="caution">
    <text evidence="1">The sequence shown here is derived from an EMBL/GenBank/DDBJ whole genome shotgun (WGS) entry which is preliminary data.</text>
</comment>
<reference evidence="1 2" key="1">
    <citation type="journal article" date="2016" name="Nat. Commun.">
        <title>Thousands of microbial genomes shed light on interconnected biogeochemical processes in an aquifer system.</title>
        <authorList>
            <person name="Anantharaman K."/>
            <person name="Brown C.T."/>
            <person name="Hug L.A."/>
            <person name="Sharon I."/>
            <person name="Castelle C.J."/>
            <person name="Probst A.J."/>
            <person name="Thomas B.C."/>
            <person name="Singh A."/>
            <person name="Wilkins M.J."/>
            <person name="Karaoz U."/>
            <person name="Brodie E.L."/>
            <person name="Williams K.H."/>
            <person name="Hubbard S.S."/>
            <person name="Banfield J.F."/>
        </authorList>
    </citation>
    <scope>NUCLEOTIDE SEQUENCE [LARGE SCALE GENOMIC DNA]</scope>
</reference>
<dbReference type="Proteomes" id="UP000179214">
    <property type="component" value="Unassembled WGS sequence"/>
</dbReference>
<sequence>MTPIEAKQLISDAKNICIIPFEHEPESLTAALALFYTLKELGKNVNLITEEFPEKLNFLVPSLDFISSPKNFVISIPRNIADVSQIYYEKNEESLKIHLTVDKGQIKKDNISFYFQEAKPDLVITLGIADMQSQLAGQLNSFGFLLNSPILNIDNSEINKKFGKVNIIENKSLSEIVQNIIMSFGENLIKQNTANCLLAGLVIYYENFKSVKTSPEIFQLSGELIKKGANHHQIIENLYKATEKEINFLGKIFQNMRSADYSTSVAMLDSNEFHNFAETESMAAIEKIKIMGLQNDLLVLWQSHNSDPAIKGFFYSKKSEQVKKISSYQPLDSAWGRQNAKKEDRAFISIPGTDITKAKDAILAKLNVLQHMFN</sequence>
<dbReference type="PANTHER" id="PTHR47618">
    <property type="entry name" value="BIFUNCTIONAL OLIGORIBONUCLEASE AND PAP PHOSPHATASE NRNA"/>
    <property type="match status" value="1"/>
</dbReference>
<dbReference type="InterPro" id="IPR051319">
    <property type="entry name" value="Oligoribo/pAp-PDE_c-di-AMP_PDE"/>
</dbReference>
<dbReference type="PANTHER" id="PTHR47618:SF1">
    <property type="entry name" value="BIFUNCTIONAL OLIGORIBONUCLEASE AND PAP PHOSPHATASE NRNA"/>
    <property type="match status" value="1"/>
</dbReference>
<protein>
    <recommendedName>
        <fullName evidence="3">DDH domain-containing protein</fullName>
    </recommendedName>
</protein>
<evidence type="ECO:0000313" key="1">
    <source>
        <dbReference type="EMBL" id="OGZ71017.1"/>
    </source>
</evidence>
<dbReference type="EMBL" id="MHOV01000001">
    <property type="protein sequence ID" value="OGZ71017.1"/>
    <property type="molecule type" value="Genomic_DNA"/>
</dbReference>
<accession>A0A1G2I8R3</accession>
<dbReference type="AlphaFoldDB" id="A0A1G2I8R3"/>
<proteinExistence type="predicted"/>
<gene>
    <name evidence="1" type="ORF">A3F47_00540</name>
</gene>
<dbReference type="InterPro" id="IPR038763">
    <property type="entry name" value="DHH_sf"/>
</dbReference>